<dbReference type="PANTHER" id="PTHR45947:SF3">
    <property type="entry name" value="SULFOQUINOVOSYL TRANSFERASE SQD2"/>
    <property type="match status" value="1"/>
</dbReference>
<evidence type="ECO:0000259" key="2">
    <source>
        <dbReference type="Pfam" id="PF13439"/>
    </source>
</evidence>
<dbReference type="Pfam" id="PF00534">
    <property type="entry name" value="Glycos_transf_1"/>
    <property type="match status" value="1"/>
</dbReference>
<dbReference type="PANTHER" id="PTHR45947">
    <property type="entry name" value="SULFOQUINOVOSYL TRANSFERASE SQD2"/>
    <property type="match status" value="1"/>
</dbReference>
<gene>
    <name evidence="3" type="ORF">SAMN04487860_101365</name>
</gene>
<keyword evidence="3" id="KW-0808">Transferase</keyword>
<dbReference type="InterPro" id="IPR028098">
    <property type="entry name" value="Glyco_trans_4-like_N"/>
</dbReference>
<dbReference type="Proteomes" id="UP000184394">
    <property type="component" value="Unassembled WGS sequence"/>
</dbReference>
<dbReference type="EMBL" id="FRCT01000001">
    <property type="protein sequence ID" value="SHM16894.1"/>
    <property type="molecule type" value="Genomic_DNA"/>
</dbReference>
<dbReference type="SUPFAM" id="SSF53756">
    <property type="entry name" value="UDP-Glycosyltransferase/glycogen phosphorylase"/>
    <property type="match status" value="1"/>
</dbReference>
<proteinExistence type="predicted"/>
<dbReference type="RefSeq" id="WP_175547782.1">
    <property type="nucleotide sequence ID" value="NZ_FRCT01000001.1"/>
</dbReference>
<accession>A0A1M7GKF9</accession>
<feature type="domain" description="Glycosyl transferase family 1" evidence="1">
    <location>
        <begin position="165"/>
        <end position="334"/>
    </location>
</feature>
<dbReference type="Pfam" id="PF13439">
    <property type="entry name" value="Glyco_transf_4"/>
    <property type="match status" value="1"/>
</dbReference>
<dbReference type="Gene3D" id="3.40.50.2000">
    <property type="entry name" value="Glycogen Phosphorylase B"/>
    <property type="match status" value="2"/>
</dbReference>
<reference evidence="3 4" key="1">
    <citation type="submission" date="2016-11" db="EMBL/GenBank/DDBJ databases">
        <authorList>
            <person name="Jaros S."/>
            <person name="Januszkiewicz K."/>
            <person name="Wedrychowicz H."/>
        </authorList>
    </citation>
    <scope>NUCLEOTIDE SEQUENCE [LARGE SCALE GENOMIC DNA]</scope>
    <source>
        <strain evidence="3 4">Y1</strain>
    </source>
</reference>
<dbReference type="CDD" id="cd03801">
    <property type="entry name" value="GT4_PimA-like"/>
    <property type="match status" value="1"/>
</dbReference>
<protein>
    <submittedName>
        <fullName evidence="3">Phosphatidylinositol alpha-1,6-mannosyltransferase</fullName>
    </submittedName>
</protein>
<sequence length="362" mass="41025">MKKIKLLYITRKYPPAVGGMENFSYNLYNNFDPSKVDADIISLGKSQKHLVWFLPYSLLKTVFKAGKYDVIFVGDALLSSVGFFTKLFHPRKKVVVNVFGLDITFKNKLYQLYLKLFYNKFDKYISISRETDETFRKRGGKRSCVINCGVDTEQFSGECADYGEICRKNGISEDDTVIITVGRLVKRKGVDWFVRNVMPSLKDEKVKYLIVGDGEDRETIAEGIEKYGLGDKVKMLGRVETAELNAVYTHADAFIMPNIHVEGDMEGFGLVAVEASLAGLAVFASGIEGIRDAVIDGKNGWIMESGNAQQYADRIKDLCAHRDEYRQKAAEYSRYTRDTYSWKSICAKYVCLFEKLLGKGKK</sequence>
<dbReference type="GO" id="GO:0016757">
    <property type="term" value="F:glycosyltransferase activity"/>
    <property type="evidence" value="ECO:0007669"/>
    <property type="project" value="UniProtKB-KW"/>
</dbReference>
<organism evidence="3 4">
    <name type="scientific">Ruminococcus flavefaciens</name>
    <dbReference type="NCBI Taxonomy" id="1265"/>
    <lineage>
        <taxon>Bacteria</taxon>
        <taxon>Bacillati</taxon>
        <taxon>Bacillota</taxon>
        <taxon>Clostridia</taxon>
        <taxon>Eubacteriales</taxon>
        <taxon>Oscillospiraceae</taxon>
        <taxon>Ruminococcus</taxon>
    </lineage>
</organism>
<evidence type="ECO:0000313" key="4">
    <source>
        <dbReference type="Proteomes" id="UP000184394"/>
    </source>
</evidence>
<feature type="domain" description="Glycosyltransferase subfamily 4-like N-terminal" evidence="2">
    <location>
        <begin position="50"/>
        <end position="154"/>
    </location>
</feature>
<keyword evidence="3" id="KW-0328">Glycosyltransferase</keyword>
<evidence type="ECO:0000313" key="3">
    <source>
        <dbReference type="EMBL" id="SHM16894.1"/>
    </source>
</evidence>
<dbReference type="AlphaFoldDB" id="A0A1M7GKF9"/>
<dbReference type="InterPro" id="IPR050194">
    <property type="entry name" value="Glycosyltransferase_grp1"/>
</dbReference>
<dbReference type="InterPro" id="IPR001296">
    <property type="entry name" value="Glyco_trans_1"/>
</dbReference>
<name>A0A1M7GKF9_RUMFL</name>
<evidence type="ECO:0000259" key="1">
    <source>
        <dbReference type="Pfam" id="PF00534"/>
    </source>
</evidence>